<gene>
    <name evidence="2" type="ORF">RCL2_002877300</name>
    <name evidence="1" type="ORF">RclHR1_27240004</name>
</gene>
<name>A0A2Z6RFL4_9GLOM</name>
<sequence length="177" mass="21436">MPKINTAKYWKWINKHKYDYIKPWYKNSCDKMIDEIYSTAKECWAKYIDEDDPYNWDMLLAKLKEFDKISYRDNLYLVKFGDAIDKLKEWLKYNDNANRHIKCLELANYLRRYNENKETVFVKFPSGYKVAKLQPQIIKCHSQINERECMKANGKKYESDYNDGLFDDTLFGEINQL</sequence>
<dbReference type="Proteomes" id="UP000615446">
    <property type="component" value="Unassembled WGS sequence"/>
</dbReference>
<reference evidence="2" key="2">
    <citation type="submission" date="2019-10" db="EMBL/GenBank/DDBJ databases">
        <title>Conservation and host-specific expression of non-tandemly repeated heterogenous ribosome RNA gene in arbuscular mycorrhizal fungi.</title>
        <authorList>
            <person name="Maeda T."/>
            <person name="Kobayashi Y."/>
            <person name="Nakagawa T."/>
            <person name="Ezawa T."/>
            <person name="Yamaguchi K."/>
            <person name="Bino T."/>
            <person name="Nishimoto Y."/>
            <person name="Shigenobu S."/>
            <person name="Kawaguchi M."/>
        </authorList>
    </citation>
    <scope>NUCLEOTIDE SEQUENCE</scope>
    <source>
        <strain evidence="2">HR1</strain>
    </source>
</reference>
<dbReference type="EMBL" id="BLAL01000307">
    <property type="protein sequence ID" value="GET02389.1"/>
    <property type="molecule type" value="Genomic_DNA"/>
</dbReference>
<proteinExistence type="predicted"/>
<reference evidence="1 3" key="1">
    <citation type="submission" date="2017-11" db="EMBL/GenBank/DDBJ databases">
        <title>The genome of Rhizophagus clarus HR1 reveals common genetic basis of auxotrophy among arbuscular mycorrhizal fungi.</title>
        <authorList>
            <person name="Kobayashi Y."/>
        </authorList>
    </citation>
    <scope>NUCLEOTIDE SEQUENCE [LARGE SCALE GENOMIC DNA]</scope>
    <source>
        <strain evidence="1 3">HR1</strain>
    </source>
</reference>
<dbReference type="EMBL" id="BEXD01001918">
    <property type="protein sequence ID" value="GBB96319.1"/>
    <property type="molecule type" value="Genomic_DNA"/>
</dbReference>
<evidence type="ECO:0000313" key="1">
    <source>
        <dbReference type="EMBL" id="GBB96319.1"/>
    </source>
</evidence>
<dbReference type="AlphaFoldDB" id="A0A2Z6RFL4"/>
<dbReference type="Proteomes" id="UP000247702">
    <property type="component" value="Unassembled WGS sequence"/>
</dbReference>
<comment type="caution">
    <text evidence="1">The sequence shown here is derived from an EMBL/GenBank/DDBJ whole genome shotgun (WGS) entry which is preliminary data.</text>
</comment>
<evidence type="ECO:0000313" key="3">
    <source>
        <dbReference type="Proteomes" id="UP000247702"/>
    </source>
</evidence>
<protein>
    <submittedName>
        <fullName evidence="1">Uncharacterized protein</fullName>
    </submittedName>
</protein>
<evidence type="ECO:0000313" key="2">
    <source>
        <dbReference type="EMBL" id="GET02389.1"/>
    </source>
</evidence>
<accession>A0A2Z6RFL4</accession>
<keyword evidence="3" id="KW-1185">Reference proteome</keyword>
<organism evidence="1 3">
    <name type="scientific">Rhizophagus clarus</name>
    <dbReference type="NCBI Taxonomy" id="94130"/>
    <lineage>
        <taxon>Eukaryota</taxon>
        <taxon>Fungi</taxon>
        <taxon>Fungi incertae sedis</taxon>
        <taxon>Mucoromycota</taxon>
        <taxon>Glomeromycotina</taxon>
        <taxon>Glomeromycetes</taxon>
        <taxon>Glomerales</taxon>
        <taxon>Glomeraceae</taxon>
        <taxon>Rhizophagus</taxon>
    </lineage>
</organism>